<protein>
    <submittedName>
        <fullName evidence="1">Uncharacterized protein</fullName>
    </submittedName>
</protein>
<dbReference type="Proteomes" id="UP000179797">
    <property type="component" value="Unassembled WGS sequence"/>
</dbReference>
<dbReference type="InterPro" id="IPR058094">
    <property type="entry name" value="Ig-like_OmpL47-like"/>
</dbReference>
<name>A0A1S1YTN0_FLAPC</name>
<dbReference type="OrthoDB" id="1111884at2"/>
<dbReference type="RefSeq" id="WP_139263243.1">
    <property type="nucleotide sequence ID" value="NZ_JRYR02000002.1"/>
</dbReference>
<dbReference type="Gene3D" id="3.30.1920.20">
    <property type="match status" value="2"/>
</dbReference>
<dbReference type="STRING" id="915059.NH26_22500"/>
<accession>A0A1S1YTN0</accession>
<evidence type="ECO:0000313" key="2">
    <source>
        <dbReference type="Proteomes" id="UP000179797"/>
    </source>
</evidence>
<proteinExistence type="predicted"/>
<gene>
    <name evidence="1" type="ORF">NH26_22500</name>
</gene>
<dbReference type="NCBIfam" id="NF047446">
    <property type="entry name" value="barrel_OmpL47"/>
    <property type="match status" value="4"/>
</dbReference>
<reference evidence="1 2" key="1">
    <citation type="journal article" date="2012" name="Int. J. Syst. Evol. Microbiol.">
        <title>Flammeovirga pacifica sp. nov., isolated from deep-sea sediment.</title>
        <authorList>
            <person name="Xu H."/>
            <person name="Fu Y."/>
            <person name="Yang N."/>
            <person name="Ding Z."/>
            <person name="Lai Q."/>
            <person name="Zeng R."/>
        </authorList>
    </citation>
    <scope>NUCLEOTIDE SEQUENCE [LARGE SCALE GENOMIC DNA]</scope>
    <source>
        <strain evidence="2">DSM 24597 / LMG 26175 / WPAGA1</strain>
    </source>
</reference>
<sequence>MKLTFTVLFYFLIYHLMAQEVLNHEKKSHVDSLNRFYQQADLPLYLFVATDKKGTDLHQMSMKTNGEMRKEPVFLDGHGLHSFKHFDEVDKIEQRFYIYADGEAPKTTLNFSGANRYMNHERVIFYGQGLFTSLNSEDGMSGLDSIFYSINEISYQPYQGRIDFDQEGSYNYKYYATDKVGNIETVKEAKYIVDLSTPNSNYVINGVSVGNTISSNTKLFLETIDSLSGVKALKYKFNDEEFKDVNVQEPLDFAHLEDGDHVLTFFAEDNVGNIETVEKFEFYLDKSAPITAADIIGDRFLVNGKLFFSGRTKLKITAVDNKVGVRDVLYSVDDEDFKSYNDPFYLPSKAGEHVVRFFSIDHLQNQTDAEKDAFLHKVSKFYVDLVGPNLSHLFEGPTFEKEDTVFISDKTRLVLNAKDNESGLQYIAYNINGSSKEKEYDNGITLDKEGLHTVDYHGYDNVNNRNTNSVTFMVDLEGPDVYHHFSIDDIGKDNQSKLSLYPHYVSVFLAATDKHTGYKRMYYSINGKQEQPYIGVIDGFKRNKKYNIKIRCLDKLDNEKEYNFAFKTVKKKEETQE</sequence>
<dbReference type="InterPro" id="IPR030934">
    <property type="entry name" value="Intein_C"/>
</dbReference>
<dbReference type="AlphaFoldDB" id="A0A1S1YTN0"/>
<keyword evidence="2" id="KW-1185">Reference proteome</keyword>
<dbReference type="PROSITE" id="PS50818">
    <property type="entry name" value="INTEIN_C_TER"/>
    <property type="match status" value="1"/>
</dbReference>
<dbReference type="EMBL" id="JRYR02000002">
    <property type="protein sequence ID" value="OHX64366.1"/>
    <property type="molecule type" value="Genomic_DNA"/>
</dbReference>
<comment type="caution">
    <text evidence="1">The sequence shown here is derived from an EMBL/GenBank/DDBJ whole genome shotgun (WGS) entry which is preliminary data.</text>
</comment>
<organism evidence="1 2">
    <name type="scientific">Flammeovirga pacifica</name>
    <dbReference type="NCBI Taxonomy" id="915059"/>
    <lineage>
        <taxon>Bacteria</taxon>
        <taxon>Pseudomonadati</taxon>
        <taxon>Bacteroidota</taxon>
        <taxon>Cytophagia</taxon>
        <taxon>Cytophagales</taxon>
        <taxon>Flammeovirgaceae</taxon>
        <taxon>Flammeovirga</taxon>
    </lineage>
</organism>
<evidence type="ECO:0000313" key="1">
    <source>
        <dbReference type="EMBL" id="OHX64366.1"/>
    </source>
</evidence>